<feature type="transmembrane region" description="Helical" evidence="7">
    <location>
        <begin position="1775"/>
        <end position="1793"/>
    </location>
</feature>
<keyword evidence="4 7" id="KW-1133">Transmembrane helix</keyword>
<dbReference type="Pfam" id="PF01061">
    <property type="entry name" value="ABC2_membrane"/>
    <property type="match status" value="1"/>
</dbReference>
<feature type="transmembrane region" description="Helical" evidence="7">
    <location>
        <begin position="1712"/>
        <end position="1733"/>
    </location>
</feature>
<dbReference type="OrthoDB" id="329779at2759"/>
<feature type="compositionally biased region" description="Basic and acidic residues" evidence="6">
    <location>
        <begin position="1012"/>
        <end position="1035"/>
    </location>
</feature>
<feature type="region of interest" description="Disordered" evidence="6">
    <location>
        <begin position="1224"/>
        <end position="1351"/>
    </location>
</feature>
<dbReference type="InterPro" id="IPR003439">
    <property type="entry name" value="ABC_transporter-like_ATP-bd"/>
</dbReference>
<dbReference type="RefSeq" id="XP_067926836.1">
    <property type="nucleotide sequence ID" value="XM_068061184.1"/>
</dbReference>
<protein>
    <submittedName>
        <fullName evidence="9">Atp-binding cassette g family transporter abcg77</fullName>
    </submittedName>
</protein>
<feature type="compositionally biased region" description="Basic and acidic residues" evidence="6">
    <location>
        <begin position="987"/>
        <end position="1003"/>
    </location>
</feature>
<dbReference type="GO" id="GO:0016020">
    <property type="term" value="C:membrane"/>
    <property type="evidence" value="ECO:0007669"/>
    <property type="project" value="UniProtKB-SubCell"/>
</dbReference>
<feature type="compositionally biased region" description="Basic and acidic residues" evidence="6">
    <location>
        <begin position="1184"/>
        <end position="1210"/>
    </location>
</feature>
<feature type="region of interest" description="Disordered" evidence="6">
    <location>
        <begin position="1132"/>
        <end position="1210"/>
    </location>
</feature>
<feature type="compositionally biased region" description="Acidic residues" evidence="6">
    <location>
        <begin position="1144"/>
        <end position="1154"/>
    </location>
</feature>
<gene>
    <name evidence="9" type="ORF">CSUI_000978</name>
</gene>
<feature type="compositionally biased region" description="Acidic residues" evidence="6">
    <location>
        <begin position="1084"/>
        <end position="1093"/>
    </location>
</feature>
<evidence type="ECO:0000313" key="9">
    <source>
        <dbReference type="EMBL" id="PHJ25164.1"/>
    </source>
</evidence>
<feature type="compositionally biased region" description="Low complexity" evidence="6">
    <location>
        <begin position="305"/>
        <end position="326"/>
    </location>
</feature>
<proteinExistence type="predicted"/>
<feature type="compositionally biased region" description="Basic and acidic residues" evidence="6">
    <location>
        <begin position="1487"/>
        <end position="1503"/>
    </location>
</feature>
<feature type="compositionally biased region" description="Basic and acidic residues" evidence="6">
    <location>
        <begin position="1535"/>
        <end position="1587"/>
    </location>
</feature>
<feature type="compositionally biased region" description="Low complexity" evidence="6">
    <location>
        <begin position="334"/>
        <end position="345"/>
    </location>
</feature>
<dbReference type="VEuPathDB" id="ToxoDB:CSUI_000978"/>
<feature type="compositionally biased region" description="Acidic residues" evidence="6">
    <location>
        <begin position="1234"/>
        <end position="1248"/>
    </location>
</feature>
<organism evidence="9 10">
    <name type="scientific">Cystoisospora suis</name>
    <dbReference type="NCBI Taxonomy" id="483139"/>
    <lineage>
        <taxon>Eukaryota</taxon>
        <taxon>Sar</taxon>
        <taxon>Alveolata</taxon>
        <taxon>Apicomplexa</taxon>
        <taxon>Conoidasida</taxon>
        <taxon>Coccidia</taxon>
        <taxon>Eucoccidiorida</taxon>
        <taxon>Eimeriorina</taxon>
        <taxon>Sarcocystidae</taxon>
        <taxon>Cystoisospora</taxon>
    </lineage>
</organism>
<dbReference type="Proteomes" id="UP000221165">
    <property type="component" value="Unassembled WGS sequence"/>
</dbReference>
<dbReference type="Pfam" id="PF00005">
    <property type="entry name" value="ABC_tran"/>
    <property type="match status" value="1"/>
</dbReference>
<feature type="compositionally biased region" description="Basic and acidic residues" evidence="6">
    <location>
        <begin position="639"/>
        <end position="663"/>
    </location>
</feature>
<feature type="region of interest" description="Disordered" evidence="6">
    <location>
        <begin position="1"/>
        <end position="43"/>
    </location>
</feature>
<keyword evidence="3 7" id="KW-0812">Transmembrane</keyword>
<feature type="compositionally biased region" description="Basic and acidic residues" evidence="6">
    <location>
        <begin position="1281"/>
        <end position="1328"/>
    </location>
</feature>
<dbReference type="PANTHER" id="PTHR48041">
    <property type="entry name" value="ABC TRANSPORTER G FAMILY MEMBER 28"/>
    <property type="match status" value="1"/>
</dbReference>
<evidence type="ECO:0000256" key="5">
    <source>
        <dbReference type="ARBA" id="ARBA00023136"/>
    </source>
</evidence>
<dbReference type="InterPro" id="IPR017871">
    <property type="entry name" value="ABC_transporter-like_CS"/>
</dbReference>
<evidence type="ECO:0000256" key="1">
    <source>
        <dbReference type="ARBA" id="ARBA00004141"/>
    </source>
</evidence>
<reference evidence="9 10" key="1">
    <citation type="journal article" date="2017" name="Int. J. Parasitol.">
        <title>The genome of the protozoan parasite Cystoisospora suis and a reverse vaccinology approach to identify vaccine candidates.</title>
        <authorList>
            <person name="Palmieri N."/>
            <person name="Shrestha A."/>
            <person name="Ruttkowski B."/>
            <person name="Beck T."/>
            <person name="Vogl C."/>
            <person name="Tomley F."/>
            <person name="Blake D.P."/>
            <person name="Joachim A."/>
        </authorList>
    </citation>
    <scope>NUCLEOTIDE SEQUENCE [LARGE SCALE GENOMIC DNA]</scope>
    <source>
        <strain evidence="9 10">Wien I</strain>
    </source>
</reference>
<feature type="region of interest" description="Disordered" evidence="6">
    <location>
        <begin position="217"/>
        <end position="372"/>
    </location>
</feature>
<feature type="compositionally biased region" description="Low complexity" evidence="6">
    <location>
        <begin position="246"/>
        <end position="269"/>
    </location>
</feature>
<evidence type="ECO:0000256" key="6">
    <source>
        <dbReference type="SAM" id="MobiDB-lite"/>
    </source>
</evidence>
<feature type="region of interest" description="Disordered" evidence="6">
    <location>
        <begin position="97"/>
        <end position="165"/>
    </location>
</feature>
<feature type="compositionally biased region" description="Basic and acidic residues" evidence="6">
    <location>
        <begin position="1132"/>
        <end position="1143"/>
    </location>
</feature>
<feature type="domain" description="ABC transporter" evidence="8">
    <location>
        <begin position="362"/>
        <end position="605"/>
    </location>
</feature>
<feature type="compositionally biased region" description="Polar residues" evidence="6">
    <location>
        <begin position="1504"/>
        <end position="1519"/>
    </location>
</feature>
<feature type="compositionally biased region" description="Basic and acidic residues" evidence="6">
    <location>
        <begin position="1060"/>
        <end position="1083"/>
    </location>
</feature>
<feature type="compositionally biased region" description="Basic residues" evidence="6">
    <location>
        <begin position="628"/>
        <end position="638"/>
    </location>
</feature>
<feature type="compositionally biased region" description="Basic and acidic residues" evidence="6">
    <location>
        <begin position="22"/>
        <end position="43"/>
    </location>
</feature>
<feature type="compositionally biased region" description="Basic and acidic residues" evidence="6">
    <location>
        <begin position="1366"/>
        <end position="1376"/>
    </location>
</feature>
<feature type="compositionally biased region" description="Basic and acidic residues" evidence="6">
    <location>
        <begin position="1253"/>
        <end position="1265"/>
    </location>
</feature>
<accession>A0A2C6LEE6</accession>
<dbReference type="GO" id="GO:0005524">
    <property type="term" value="F:ATP binding"/>
    <property type="evidence" value="ECO:0007669"/>
    <property type="project" value="UniProtKB-KW"/>
</dbReference>
<dbReference type="InterPro" id="IPR043926">
    <property type="entry name" value="ABCG_dom"/>
</dbReference>
<dbReference type="PROSITE" id="PS00211">
    <property type="entry name" value="ABC_TRANSPORTER_1"/>
    <property type="match status" value="1"/>
</dbReference>
<evidence type="ECO:0000256" key="4">
    <source>
        <dbReference type="ARBA" id="ARBA00022989"/>
    </source>
</evidence>
<comment type="subcellular location">
    <subcellularLocation>
        <location evidence="1">Membrane</location>
        <topology evidence="1">Multi-pass membrane protein</topology>
    </subcellularLocation>
</comment>
<dbReference type="GO" id="GO:0140359">
    <property type="term" value="F:ABC-type transporter activity"/>
    <property type="evidence" value="ECO:0007669"/>
    <property type="project" value="InterPro"/>
</dbReference>
<dbReference type="GeneID" id="94424395"/>
<evidence type="ECO:0000259" key="8">
    <source>
        <dbReference type="PROSITE" id="PS50893"/>
    </source>
</evidence>
<keyword evidence="10" id="KW-1185">Reference proteome</keyword>
<evidence type="ECO:0000256" key="7">
    <source>
        <dbReference type="SAM" id="Phobius"/>
    </source>
</evidence>
<dbReference type="Gene3D" id="3.40.50.300">
    <property type="entry name" value="P-loop containing nucleotide triphosphate hydrolases"/>
    <property type="match status" value="1"/>
</dbReference>
<sequence length="1889" mass="214175">MAAGPVDTSPRGDSDFPQMDVIVDRSDHDVDQRNDDLDSPHAVSEKHSWMTPVIDDEFPFTCPCLCVTTGAHSFASTDAVASSNPFTTLLRCDPVQEDEETFSPQEDLDQHHSTDHFSRTKDGKGGGQQEGDPFFAGGRADEDRSSVHTEERAGHPKGIEEDAANNQRIQVFIEFRDITYTPPPSLHHKSYHSLKEKCPSFHPSSCCLFSSSHPHRLFSRQKPQPSLLLSAPDSQKAPHPQPPPNTSQTTTAPPHPSSSSSSSRYLSSFPHPPPPLRAALPIPSSLSSSSSSSSSSLHASHKTVLSSSPAPLLPLPASRPCLSSTSRPPPPPHSSSSGSSPSSPSHQLERQQHHPHPPPFHPSSSSIHPLPLRRRGPKQILFGLSGYFAPGEIVGILGPSGAGKSTFLSVLCGRVQSGVGGMIRVNGEEVSPSRFSKVVGYVMQQEYFFGNLTVEETLMYTARLRLGKRLSFQDKKTRVDHVINAVRLNRCRKTRVGTAFHRGLSGGELKRLNIANELLLNPALFLLDEPTSGLDAAVAANLLALLKQITRTNMCTTVCTIHQPSSDVFMGFDRVYFLKEGHIVYQGRPSDVCTYFSSLYFHCPEGWNIADYVMHVLCASNEENKIHQRRMIKRKKQQKEREEREVEIHPDLLFEEKITREKDMNEEEKESQIPKNSCRDGRSLSPEARTVTIKIKKKKEEEDEGDRRDSFGGLRAAVEKNRRHVEGEEERKEERKHAKKEEEMKREGGDRGSLRDFGLWREDKKRGDEEDEEEKKEKRRTTAQRRCGEEEDRAKPKKRKRTPPELPIKIRRTETKEEGKEDEDKDDNREEEDEEEDASTKGNQTSQREEDLLSRALPRGPERDNEEIEDKKEENDRVIFSPSSSSSSSPSPTEEKENNLGESNPSPVTPGGTVETPELNEKKEGRSSILTTSIKKKEYKTSYLSSSSSSSPLPPLSVREKEEEDENSLRSEEKKDGGEKSTLAPGGREDESKGERGRRRGEDQENTGRGGLPEEAREDKESGEDRCMKGEERSSEAGICSIPIEEGEEDRRSKTFQMKAKNERIEEKENLFSFHGKKEREEKEKEEDEEEEEKRDYLIQVRSEEFAVNALSHGEGGARDFCIVIEGDKGLRKEKEENTRREEEEGDRDGEDGEDQQKNKLSRYKKEKGEEIERITKKKRKKIQREEEHEREKEKEKRSHRFDWSSRESQADVLLAAYQRRLNRKTYELSLYDDSLDESEEEDEEDTDSSLGSERKKMQEERERSLSGVDHNPTKTKKNKKNEETDILIENRDKSDKERSSPQKKTLDLREEGRQVRLDEKDVEESSTRRTSRLFSSEEPETERGGDQGISLCFKGLVLQQLRSKLKEKEEKEKRNLSTTRGIDLSKTNTESRQTSLTDHLPARKTGKPILEEESVPRHLTKKEKKEKDDCSLSNTSSSPPSPLFSRRQLLGGKRMKSNSPPQTGAPMKFSTDETSATHLASSFLSSEKRKQTTEISLCKETHSISPPLSCLTKTATSQHPEDNPENPLKARHLSCCERRKVTEKDREKEPLREREKNSQSIEERVREVRERMKKRQEGKERRKSDHDPVEMLSFDDYVKQTISEPGYFQQVWVLVCRGLRKELRGKSTALDFTQAFLIGLVIGSLYFRSLSEYTEEKLQDRMGLLYFATSYHTFGPAYLAFNSFPAERVVISKERSSHAYRVSCYLLAKTIIDLTIQILTPSLWLAVVYPFVGLPPKFLTFLAFWGQLIFLVCIAQALGQLIAAIVVDDTRLGGLLLSVILISISITGGFYVQQSRLGPWISWLRWLSFQNYSVGNLVRITLGSATLSCAESSSFPNCPEQSITAEMIVQRFTTALPLTWNLLIMLGIWIAIKIICYGVLKKSLKLKS</sequence>
<dbReference type="PROSITE" id="PS50893">
    <property type="entry name" value="ABC_TRANSPORTER_2"/>
    <property type="match status" value="1"/>
</dbReference>
<feature type="compositionally biased region" description="Low complexity" evidence="6">
    <location>
        <begin position="277"/>
        <end position="298"/>
    </location>
</feature>
<dbReference type="InterPro" id="IPR013525">
    <property type="entry name" value="ABC2_TM"/>
</dbReference>
<feature type="compositionally biased region" description="Polar residues" evidence="6">
    <location>
        <begin position="1377"/>
        <end position="1398"/>
    </location>
</feature>
<evidence type="ECO:0000256" key="2">
    <source>
        <dbReference type="ARBA" id="ARBA00022448"/>
    </source>
</evidence>
<feature type="compositionally biased region" description="Low complexity" evidence="6">
    <location>
        <begin position="881"/>
        <end position="892"/>
    </location>
</feature>
<feature type="compositionally biased region" description="Basic and acidic residues" evidence="6">
    <location>
        <begin position="967"/>
        <end position="979"/>
    </location>
</feature>
<feature type="transmembrane region" description="Helical" evidence="7">
    <location>
        <begin position="1745"/>
        <end position="1768"/>
    </location>
</feature>
<keyword evidence="5 7" id="KW-0472">Membrane</keyword>
<dbReference type="InterPro" id="IPR027417">
    <property type="entry name" value="P-loop_NTPase"/>
</dbReference>
<feature type="compositionally biased region" description="Polar residues" evidence="6">
    <location>
        <begin position="1473"/>
        <end position="1486"/>
    </location>
</feature>
<feature type="compositionally biased region" description="Basic and acidic residues" evidence="6">
    <location>
        <begin position="108"/>
        <end position="124"/>
    </location>
</feature>
<comment type="caution">
    <text evidence="9">The sequence shown here is derived from an EMBL/GenBank/DDBJ whole genome shotgun (WGS) entry which is preliminary data.</text>
</comment>
<dbReference type="Pfam" id="PF19055">
    <property type="entry name" value="ABC2_membrane_7"/>
    <property type="match status" value="1"/>
</dbReference>
<feature type="region of interest" description="Disordered" evidence="6">
    <location>
        <begin position="628"/>
        <end position="1097"/>
    </location>
</feature>
<dbReference type="EMBL" id="MIGC01000387">
    <property type="protein sequence ID" value="PHJ25164.1"/>
    <property type="molecule type" value="Genomic_DNA"/>
</dbReference>
<feature type="region of interest" description="Disordered" evidence="6">
    <location>
        <begin position="1366"/>
        <end position="1587"/>
    </location>
</feature>
<keyword evidence="2" id="KW-0813">Transport</keyword>
<dbReference type="SUPFAM" id="SSF52540">
    <property type="entry name" value="P-loop containing nucleoside triphosphate hydrolases"/>
    <property type="match status" value="1"/>
</dbReference>
<dbReference type="GO" id="GO:0016887">
    <property type="term" value="F:ATP hydrolysis activity"/>
    <property type="evidence" value="ECO:0007669"/>
    <property type="project" value="InterPro"/>
</dbReference>
<keyword evidence="9" id="KW-0547">Nucleotide-binding</keyword>
<keyword evidence="9" id="KW-0067">ATP-binding</keyword>
<name>A0A2C6LEE6_9APIC</name>
<feature type="compositionally biased region" description="Acidic residues" evidence="6">
    <location>
        <begin position="820"/>
        <end position="837"/>
    </location>
</feature>
<feature type="compositionally biased region" description="Basic and acidic residues" evidence="6">
    <location>
        <begin position="139"/>
        <end position="160"/>
    </location>
</feature>
<evidence type="ECO:0000256" key="3">
    <source>
        <dbReference type="ARBA" id="ARBA00022692"/>
    </source>
</evidence>
<dbReference type="InterPro" id="IPR050352">
    <property type="entry name" value="ABCG_transporters"/>
</dbReference>
<dbReference type="PANTHER" id="PTHR48041:SF139">
    <property type="entry name" value="PROTEIN SCARLET"/>
    <property type="match status" value="1"/>
</dbReference>
<evidence type="ECO:0000313" key="10">
    <source>
        <dbReference type="Proteomes" id="UP000221165"/>
    </source>
</evidence>
<feature type="compositionally biased region" description="Basic and acidic residues" evidence="6">
    <location>
        <begin position="717"/>
        <end position="768"/>
    </location>
</feature>
<feature type="transmembrane region" description="Helical" evidence="7">
    <location>
        <begin position="1861"/>
        <end position="1881"/>
    </location>
</feature>